<dbReference type="Pfam" id="PF20515">
    <property type="entry name" value="2OG-FeII_Oxy_6"/>
    <property type="match status" value="1"/>
</dbReference>
<dbReference type="AlphaFoldDB" id="A0A0D7AUV0"/>
<feature type="domain" description="Tet-like 2OG-Fe(II) oxygenase" evidence="1">
    <location>
        <begin position="116"/>
        <end position="331"/>
    </location>
</feature>
<evidence type="ECO:0000313" key="3">
    <source>
        <dbReference type="Proteomes" id="UP000054007"/>
    </source>
</evidence>
<gene>
    <name evidence="2" type="ORF">CYLTODRAFT_415312</name>
</gene>
<dbReference type="OrthoDB" id="3132747at2759"/>
<dbReference type="Proteomes" id="UP000054007">
    <property type="component" value="Unassembled WGS sequence"/>
</dbReference>
<evidence type="ECO:0000259" key="1">
    <source>
        <dbReference type="Pfam" id="PF20515"/>
    </source>
</evidence>
<organism evidence="2 3">
    <name type="scientific">Cylindrobasidium torrendii FP15055 ss-10</name>
    <dbReference type="NCBI Taxonomy" id="1314674"/>
    <lineage>
        <taxon>Eukaryota</taxon>
        <taxon>Fungi</taxon>
        <taxon>Dikarya</taxon>
        <taxon>Basidiomycota</taxon>
        <taxon>Agaricomycotina</taxon>
        <taxon>Agaricomycetes</taxon>
        <taxon>Agaricomycetidae</taxon>
        <taxon>Agaricales</taxon>
        <taxon>Marasmiineae</taxon>
        <taxon>Physalacriaceae</taxon>
        <taxon>Cylindrobasidium</taxon>
    </lineage>
</organism>
<protein>
    <recommendedName>
        <fullName evidence="1">Tet-like 2OG-Fe(II) oxygenase domain-containing protein</fullName>
    </recommendedName>
</protein>
<reference evidence="2 3" key="1">
    <citation type="journal article" date="2015" name="Fungal Genet. Biol.">
        <title>Evolution of novel wood decay mechanisms in Agaricales revealed by the genome sequences of Fistulina hepatica and Cylindrobasidium torrendii.</title>
        <authorList>
            <person name="Floudas D."/>
            <person name="Held B.W."/>
            <person name="Riley R."/>
            <person name="Nagy L.G."/>
            <person name="Koehler G."/>
            <person name="Ransdell A.S."/>
            <person name="Younus H."/>
            <person name="Chow J."/>
            <person name="Chiniquy J."/>
            <person name="Lipzen A."/>
            <person name="Tritt A."/>
            <person name="Sun H."/>
            <person name="Haridas S."/>
            <person name="LaButti K."/>
            <person name="Ohm R.A."/>
            <person name="Kues U."/>
            <person name="Blanchette R.A."/>
            <person name="Grigoriev I.V."/>
            <person name="Minto R.E."/>
            <person name="Hibbett D.S."/>
        </authorList>
    </citation>
    <scope>NUCLEOTIDE SEQUENCE [LARGE SCALE GENOMIC DNA]</scope>
    <source>
        <strain evidence="2 3">FP15055 ss-10</strain>
    </source>
</reference>
<dbReference type="EMBL" id="KN880903">
    <property type="protein sequence ID" value="KIY61629.1"/>
    <property type="molecule type" value="Genomic_DNA"/>
</dbReference>
<dbReference type="InterPro" id="IPR046798">
    <property type="entry name" value="2OG-FeII_Oxy_6"/>
</dbReference>
<accession>A0A0D7AUV0</accession>
<keyword evidence="3" id="KW-1185">Reference proteome</keyword>
<evidence type="ECO:0000313" key="2">
    <source>
        <dbReference type="EMBL" id="KIY61629.1"/>
    </source>
</evidence>
<proteinExistence type="predicted"/>
<sequence>MGNDVFLYRIRRSPETLDALKSAETRSRGGTLSSDLPEFADFTWISTPGIHYGIDENDEIRLAIRITYVEFSDASLSWDKVSKEWLEVQDTIQEWTTLAQEITTNVAAGAGTTREASAKRRGHMWGVGWHQSMQENTTAASYAPLRETWAKKRLVFSLLGRKERLMMRQRMRELEEDGSLKKVSEVYLKGFGSLVPGPQQAVIDIAELFNIPSFANHRWKGEMTDFTGANAMTITNGGFSNCVHCDNDFCSIVYGAWWVAEQFYRSLQPGQKKERYGYRHNPLFDHKDIKGGEFIWGQYNIGVKFDRCLVNRAEGLVECMWMGSEDAHASLLSLDPGGCTRFGSSIQLTRRGVNAVNAVRRYDEDVMPTRVKGTDMY</sequence>
<name>A0A0D7AUV0_9AGAR</name>